<reference evidence="10 11" key="1">
    <citation type="submission" date="2024-02" db="EMBL/GenBank/DDBJ databases">
        <title>Rubritalea halochordaticola NBRC 107102.</title>
        <authorList>
            <person name="Ichikawa N."/>
            <person name="Katano-Makiyama Y."/>
            <person name="Hidaka K."/>
        </authorList>
    </citation>
    <scope>NUCLEOTIDE SEQUENCE [LARGE SCALE GENOMIC DNA]</scope>
    <source>
        <strain evidence="10 11">NBRC 107102</strain>
    </source>
</reference>
<keyword evidence="5 8" id="KW-0521">NADP</keyword>
<dbReference type="Proteomes" id="UP001424741">
    <property type="component" value="Unassembled WGS sequence"/>
</dbReference>
<proteinExistence type="inferred from homology"/>
<dbReference type="EMBL" id="BAABRL010000004">
    <property type="protein sequence ID" value="GAA5495396.1"/>
    <property type="molecule type" value="Genomic_DNA"/>
</dbReference>
<comment type="caution">
    <text evidence="10">The sequence shown here is derived from an EMBL/GenBank/DDBJ whole genome shotgun (WGS) entry which is preliminary data.</text>
</comment>
<evidence type="ECO:0000256" key="4">
    <source>
        <dbReference type="ARBA" id="ARBA00022643"/>
    </source>
</evidence>
<dbReference type="InterPro" id="IPR026021">
    <property type="entry name" value="YdjA-like"/>
</dbReference>
<evidence type="ECO:0000256" key="3">
    <source>
        <dbReference type="ARBA" id="ARBA00022630"/>
    </source>
</evidence>
<dbReference type="EC" id="1.-.-.-" evidence="8"/>
<evidence type="ECO:0000256" key="5">
    <source>
        <dbReference type="ARBA" id="ARBA00022857"/>
    </source>
</evidence>
<organism evidence="10 11">
    <name type="scientific">Rubritalea halochordaticola</name>
    <dbReference type="NCBI Taxonomy" id="714537"/>
    <lineage>
        <taxon>Bacteria</taxon>
        <taxon>Pseudomonadati</taxon>
        <taxon>Verrucomicrobiota</taxon>
        <taxon>Verrucomicrobiia</taxon>
        <taxon>Verrucomicrobiales</taxon>
        <taxon>Rubritaleaceae</taxon>
        <taxon>Rubritalea</taxon>
    </lineage>
</organism>
<dbReference type="RefSeq" id="WP_346188200.1">
    <property type="nucleotide sequence ID" value="NZ_BAABRL010000004.1"/>
</dbReference>
<dbReference type="CDD" id="cd02135">
    <property type="entry name" value="YdjA-like"/>
    <property type="match status" value="1"/>
</dbReference>
<dbReference type="PANTHER" id="PTHR43821">
    <property type="entry name" value="NAD(P)H NITROREDUCTASE YDJA-RELATED"/>
    <property type="match status" value="1"/>
</dbReference>
<gene>
    <name evidence="10" type="primary">ydjA</name>
    <name evidence="10" type="ORF">Rhal01_01571</name>
</gene>
<keyword evidence="11" id="KW-1185">Reference proteome</keyword>
<evidence type="ECO:0000256" key="6">
    <source>
        <dbReference type="ARBA" id="ARBA00023002"/>
    </source>
</evidence>
<evidence type="ECO:0000256" key="7">
    <source>
        <dbReference type="ARBA" id="ARBA00023027"/>
    </source>
</evidence>
<dbReference type="Gene3D" id="3.40.109.10">
    <property type="entry name" value="NADH Oxidase"/>
    <property type="match status" value="1"/>
</dbReference>
<evidence type="ECO:0000313" key="10">
    <source>
        <dbReference type="EMBL" id="GAA5495396.1"/>
    </source>
</evidence>
<dbReference type="PANTHER" id="PTHR43821:SF1">
    <property type="entry name" value="NAD(P)H NITROREDUCTASE YDJA-RELATED"/>
    <property type="match status" value="1"/>
</dbReference>
<comment type="cofactor">
    <cofactor evidence="1 8">
        <name>FMN</name>
        <dbReference type="ChEBI" id="CHEBI:58210"/>
    </cofactor>
</comment>
<dbReference type="InterPro" id="IPR029479">
    <property type="entry name" value="Nitroreductase"/>
</dbReference>
<dbReference type="InterPro" id="IPR000415">
    <property type="entry name" value="Nitroreductase-like"/>
</dbReference>
<comment type="similarity">
    <text evidence="2 8">Belongs to the nitroreductase family.</text>
</comment>
<evidence type="ECO:0000256" key="2">
    <source>
        <dbReference type="ARBA" id="ARBA00007118"/>
    </source>
</evidence>
<keyword evidence="7 8" id="KW-0520">NAD</keyword>
<protein>
    <recommendedName>
        <fullName evidence="8">Putative NAD(P)H nitroreductase</fullName>
        <ecNumber evidence="8">1.-.-.-</ecNumber>
    </recommendedName>
</protein>
<dbReference type="PIRSF" id="PIRSF000232">
    <property type="entry name" value="YdjA"/>
    <property type="match status" value="1"/>
</dbReference>
<evidence type="ECO:0000256" key="1">
    <source>
        <dbReference type="ARBA" id="ARBA00001917"/>
    </source>
</evidence>
<evidence type="ECO:0000256" key="8">
    <source>
        <dbReference type="PIRNR" id="PIRNR000232"/>
    </source>
</evidence>
<keyword evidence="3 8" id="KW-0285">Flavoprotein</keyword>
<accession>A0ABP9V2R7</accession>
<dbReference type="Pfam" id="PF00881">
    <property type="entry name" value="Nitroreductase"/>
    <property type="match status" value="1"/>
</dbReference>
<sequence length="195" mass="21813">MISEDVRSLIAQRRSIKPALMEPSREVSEELWQQLFEAANWAPTHGMIEPWRFKVYRGEARELLAKGLQEAYRVDTPAEEFRPEKFEKMGKNPLLAHAVVAVVMQPDPKGKVPEIEDVEATACAVQNLHLAASSIGLGVFWSSPAASYGESFAKFLQLEDGEKCLGMLYVGWPKEGLEWPVSKRGAAMEKVHFVG</sequence>
<keyword evidence="6 8" id="KW-0560">Oxidoreductase</keyword>
<evidence type="ECO:0000313" key="11">
    <source>
        <dbReference type="Proteomes" id="UP001424741"/>
    </source>
</evidence>
<feature type="domain" description="Nitroreductase" evidence="9">
    <location>
        <begin position="10"/>
        <end position="172"/>
    </location>
</feature>
<name>A0ABP9V2R7_9BACT</name>
<dbReference type="InterPro" id="IPR052530">
    <property type="entry name" value="NAD(P)H_nitroreductase"/>
</dbReference>
<evidence type="ECO:0000259" key="9">
    <source>
        <dbReference type="Pfam" id="PF00881"/>
    </source>
</evidence>
<keyword evidence="4 8" id="KW-0288">FMN</keyword>
<dbReference type="SUPFAM" id="SSF55469">
    <property type="entry name" value="FMN-dependent nitroreductase-like"/>
    <property type="match status" value="1"/>
</dbReference>